<dbReference type="PANTHER" id="PTHR22898:SF3">
    <property type="entry name" value="ALPHA-1,2-FUCOSYLTRANSFERASE-RELATED"/>
    <property type="match status" value="1"/>
</dbReference>
<reference evidence="4" key="1">
    <citation type="submission" date="2021-06" db="EMBL/GenBank/DDBJ databases">
        <title>Parelaphostrongylus tenuis whole genome reference sequence.</title>
        <authorList>
            <person name="Garwood T.J."/>
            <person name="Larsen P.A."/>
            <person name="Fountain-Jones N.M."/>
            <person name="Garbe J.R."/>
            <person name="Macchietto M.G."/>
            <person name="Kania S.A."/>
            <person name="Gerhold R.W."/>
            <person name="Richards J.E."/>
            <person name="Wolf T.M."/>
        </authorList>
    </citation>
    <scope>NUCLEOTIDE SEQUENCE</scope>
    <source>
        <strain evidence="4">MNPRO001-30</strain>
        <tissue evidence="4">Meninges</tissue>
    </source>
</reference>
<organism evidence="4 5">
    <name type="scientific">Parelaphostrongylus tenuis</name>
    <name type="common">Meningeal worm</name>
    <dbReference type="NCBI Taxonomy" id="148309"/>
    <lineage>
        <taxon>Eukaryota</taxon>
        <taxon>Metazoa</taxon>
        <taxon>Ecdysozoa</taxon>
        <taxon>Nematoda</taxon>
        <taxon>Chromadorea</taxon>
        <taxon>Rhabditida</taxon>
        <taxon>Rhabditina</taxon>
        <taxon>Rhabditomorpha</taxon>
        <taxon>Strongyloidea</taxon>
        <taxon>Metastrongylidae</taxon>
        <taxon>Parelaphostrongylus</taxon>
    </lineage>
</organism>
<gene>
    <name evidence="4" type="ORF">KIN20_005689</name>
</gene>
<evidence type="ECO:0000256" key="3">
    <source>
        <dbReference type="SAM" id="Phobius"/>
    </source>
</evidence>
<sequence length="318" mass="36829">MASCRHFIIGVIAIQCLGMVLYEILFVTNNKQEKRKYVGFHLNYGGLGNQLFHLITGYGIARTLTRIHYLPCEKPRSYVLKQLQKIEEAFPLLRNTYVLSPNGTKESITPFAGSCCAYDNPRRLLSESAEHLLLNFIYGQNPRYFDEYLPEIRNLLRFSDKVRREGRYIMDTLQIHDARMLCIHIRMTDFVWLNVSTNANDTVSAANAIAKQQGISRFMIFGDDQNFIHRLAKTIVKDGNWKTDAVVASNFNEVTDLYLASQVCQSFLITAATSTFGWWLAFFIKDQNAVFYMQDNRRHADKVPSKELFLTSWRQYSR</sequence>
<keyword evidence="2" id="KW-0808">Transferase</keyword>
<dbReference type="GO" id="GO:0005975">
    <property type="term" value="P:carbohydrate metabolic process"/>
    <property type="evidence" value="ECO:0007669"/>
    <property type="project" value="InterPro"/>
</dbReference>
<keyword evidence="3" id="KW-0812">Transmembrane</keyword>
<dbReference type="GO" id="GO:0008107">
    <property type="term" value="F:galactoside 2-alpha-L-fucosyltransferase activity"/>
    <property type="evidence" value="ECO:0007669"/>
    <property type="project" value="InterPro"/>
</dbReference>
<dbReference type="GO" id="GO:0016020">
    <property type="term" value="C:membrane"/>
    <property type="evidence" value="ECO:0007669"/>
    <property type="project" value="InterPro"/>
</dbReference>
<name>A0AAD5MT47_PARTN</name>
<dbReference type="CDD" id="cd11301">
    <property type="entry name" value="Fut1_Fut2_like"/>
    <property type="match status" value="1"/>
</dbReference>
<dbReference type="Pfam" id="PF01531">
    <property type="entry name" value="Glyco_transf_11"/>
    <property type="match status" value="1"/>
</dbReference>
<dbReference type="InterPro" id="IPR052501">
    <property type="entry name" value="Alpha-1-2_FucT"/>
</dbReference>
<keyword evidence="3" id="KW-0472">Membrane</keyword>
<evidence type="ECO:0000313" key="4">
    <source>
        <dbReference type="EMBL" id="KAJ1349994.1"/>
    </source>
</evidence>
<dbReference type="PANTHER" id="PTHR22898">
    <property type="entry name" value="UNCHARACTERIZED GLYCOSOL TRANSFERASE-RELATED"/>
    <property type="match status" value="1"/>
</dbReference>
<evidence type="ECO:0000313" key="5">
    <source>
        <dbReference type="Proteomes" id="UP001196413"/>
    </source>
</evidence>
<evidence type="ECO:0000256" key="2">
    <source>
        <dbReference type="ARBA" id="ARBA00022679"/>
    </source>
</evidence>
<dbReference type="InterPro" id="IPR002516">
    <property type="entry name" value="Glyco_trans_11"/>
</dbReference>
<evidence type="ECO:0008006" key="6">
    <source>
        <dbReference type="Google" id="ProtNLM"/>
    </source>
</evidence>
<evidence type="ECO:0000256" key="1">
    <source>
        <dbReference type="ARBA" id="ARBA00022676"/>
    </source>
</evidence>
<proteinExistence type="predicted"/>
<keyword evidence="3" id="KW-1133">Transmembrane helix</keyword>
<keyword evidence="5" id="KW-1185">Reference proteome</keyword>
<accession>A0AAD5MT47</accession>
<dbReference type="EMBL" id="JAHQIW010000784">
    <property type="protein sequence ID" value="KAJ1349994.1"/>
    <property type="molecule type" value="Genomic_DNA"/>
</dbReference>
<feature type="transmembrane region" description="Helical" evidence="3">
    <location>
        <begin position="6"/>
        <end position="27"/>
    </location>
</feature>
<dbReference type="Proteomes" id="UP001196413">
    <property type="component" value="Unassembled WGS sequence"/>
</dbReference>
<protein>
    <recommendedName>
        <fullName evidence="6">L-Fucosyltransferase</fullName>
    </recommendedName>
</protein>
<dbReference type="AlphaFoldDB" id="A0AAD5MT47"/>
<comment type="caution">
    <text evidence="4">The sequence shown here is derived from an EMBL/GenBank/DDBJ whole genome shotgun (WGS) entry which is preliminary data.</text>
</comment>
<keyword evidence="1" id="KW-0328">Glycosyltransferase</keyword>